<evidence type="ECO:0000313" key="2">
    <source>
        <dbReference type="Proteomes" id="UP000030101"/>
    </source>
</evidence>
<dbReference type="InterPro" id="IPR032025">
    <property type="entry name" value="DUF5063"/>
</dbReference>
<accession>A0ABR4XKF2</accession>
<comment type="caution">
    <text evidence="1">The sequence shown here is derived from an EMBL/GenBank/DDBJ whole genome shotgun (WGS) entry which is preliminary data.</text>
</comment>
<dbReference type="InterPro" id="IPR038312">
    <property type="entry name" value="DUF5063_sf"/>
</dbReference>
<sequence>MPESLLLESSQGCIGAIYAVLRQESSSGNREAKLRGLQGHLLALYSAALSTPVSDYEEYQYEESEREYIVTEEQYNAVQDSIAELMGEYDTIIDGSIDVAQPEYESKAFTVSELVADVFQEIVDFVWNYRIDVQTDEIKGMLIYDYLQGFTHTWGKKVLIIARAIHDAIEMEMEGDGEYE</sequence>
<dbReference type="Gene3D" id="1.20.120.1550">
    <property type="entry name" value="Protein of unknown function DUF5063"/>
    <property type="match status" value="1"/>
</dbReference>
<organism evidence="1 2">
    <name type="scientific">Porphyromonas canoris</name>
    <dbReference type="NCBI Taxonomy" id="36875"/>
    <lineage>
        <taxon>Bacteria</taxon>
        <taxon>Pseudomonadati</taxon>
        <taxon>Bacteroidota</taxon>
        <taxon>Bacteroidia</taxon>
        <taxon>Bacteroidales</taxon>
        <taxon>Porphyromonadaceae</taxon>
        <taxon>Porphyromonas</taxon>
    </lineage>
</organism>
<name>A0ABR4XKF2_9PORP</name>
<dbReference type="Proteomes" id="UP000030101">
    <property type="component" value="Unassembled WGS sequence"/>
</dbReference>
<dbReference type="EMBL" id="JQZV01000013">
    <property type="protein sequence ID" value="KGN92154.1"/>
    <property type="molecule type" value="Genomic_DNA"/>
</dbReference>
<proteinExistence type="predicted"/>
<protein>
    <recommendedName>
        <fullName evidence="3">DUF5063 domain-containing protein</fullName>
    </recommendedName>
</protein>
<evidence type="ECO:0000313" key="1">
    <source>
        <dbReference type="EMBL" id="KGN92154.1"/>
    </source>
</evidence>
<gene>
    <name evidence="1" type="ORF">HQ43_09015</name>
</gene>
<keyword evidence="2" id="KW-1185">Reference proteome</keyword>
<evidence type="ECO:0008006" key="3">
    <source>
        <dbReference type="Google" id="ProtNLM"/>
    </source>
</evidence>
<reference evidence="1 2" key="1">
    <citation type="submission" date="2014-08" db="EMBL/GenBank/DDBJ databases">
        <title>Porphyromonas canoris strain:OH2762 Genome sequencing.</title>
        <authorList>
            <person name="Wallis C."/>
            <person name="Deusch O."/>
            <person name="O'Flynn C."/>
            <person name="Davis I."/>
            <person name="Jospin G."/>
            <person name="Darling A.E."/>
            <person name="Coil D.A."/>
            <person name="Alexiev A."/>
            <person name="Horsfall A."/>
            <person name="Kirkwood N."/>
            <person name="Harris S."/>
            <person name="Eisen J.A."/>
        </authorList>
    </citation>
    <scope>NUCLEOTIDE SEQUENCE [LARGE SCALE GENOMIC DNA]</scope>
    <source>
        <strain evidence="2">COT-108 OH2762</strain>
    </source>
</reference>
<dbReference type="Pfam" id="PF16702">
    <property type="entry name" value="DUF5063"/>
    <property type="match status" value="1"/>
</dbReference>